<dbReference type="InterPro" id="IPR036188">
    <property type="entry name" value="FAD/NAD-bd_sf"/>
</dbReference>
<reference evidence="1" key="1">
    <citation type="journal article" date="2014" name="Front. Microbiol.">
        <title>High frequency of phylogenetically diverse reductive dehalogenase-homologous genes in deep subseafloor sedimentary metagenomes.</title>
        <authorList>
            <person name="Kawai M."/>
            <person name="Futagami T."/>
            <person name="Toyoda A."/>
            <person name="Takaki Y."/>
            <person name="Nishi S."/>
            <person name="Hori S."/>
            <person name="Arai W."/>
            <person name="Tsubouchi T."/>
            <person name="Morono Y."/>
            <person name="Uchiyama I."/>
            <person name="Ito T."/>
            <person name="Fujiyama A."/>
            <person name="Inagaki F."/>
            <person name="Takami H."/>
        </authorList>
    </citation>
    <scope>NUCLEOTIDE SEQUENCE</scope>
    <source>
        <strain evidence="1">Expedition CK06-06</strain>
    </source>
</reference>
<dbReference type="Pfam" id="PF12831">
    <property type="entry name" value="FAD_oxidored"/>
    <property type="match status" value="1"/>
</dbReference>
<dbReference type="InterPro" id="IPR006311">
    <property type="entry name" value="TAT_signal"/>
</dbReference>
<evidence type="ECO:0008006" key="2">
    <source>
        <dbReference type="Google" id="ProtNLM"/>
    </source>
</evidence>
<evidence type="ECO:0000313" key="1">
    <source>
        <dbReference type="EMBL" id="GAH76966.1"/>
    </source>
</evidence>
<dbReference type="EMBL" id="BARU01040301">
    <property type="protein sequence ID" value="GAH76966.1"/>
    <property type="molecule type" value="Genomic_DNA"/>
</dbReference>
<gene>
    <name evidence="1" type="ORF">S03H2_62324</name>
</gene>
<dbReference type="SUPFAM" id="SSF51905">
    <property type="entry name" value="FAD/NAD(P)-binding domain"/>
    <property type="match status" value="1"/>
</dbReference>
<dbReference type="Gene3D" id="3.50.50.60">
    <property type="entry name" value="FAD/NAD(P)-binding domain"/>
    <property type="match status" value="1"/>
</dbReference>
<accession>X1I3L4</accession>
<dbReference type="PROSITE" id="PS51318">
    <property type="entry name" value="TAT"/>
    <property type="match status" value="1"/>
</dbReference>
<comment type="caution">
    <text evidence="1">The sequence shown here is derived from an EMBL/GenBank/DDBJ whole genome shotgun (WGS) entry which is preliminary data.</text>
</comment>
<feature type="non-terminal residue" evidence="1">
    <location>
        <position position="127"/>
    </location>
</feature>
<name>X1I3L4_9ZZZZ</name>
<sequence>MTMTKENIIGRRRFLTAAGAAVAGAGAVTRSASAQSVLRKESIGLTIRKQADIPYKPDVLVVGGGPAGIGAALGAAGKGASTLLIEHHAFFGGVAAWCLGMPINQMRPGSKPRSKVHELVLEKLQVY</sequence>
<organism evidence="1">
    <name type="scientific">marine sediment metagenome</name>
    <dbReference type="NCBI Taxonomy" id="412755"/>
    <lineage>
        <taxon>unclassified sequences</taxon>
        <taxon>metagenomes</taxon>
        <taxon>ecological metagenomes</taxon>
    </lineage>
</organism>
<protein>
    <recommendedName>
        <fullName evidence="2">FAD/NAD(P)-binding domain-containing protein</fullName>
    </recommendedName>
</protein>
<proteinExistence type="predicted"/>
<dbReference type="AlphaFoldDB" id="X1I3L4"/>